<comment type="function">
    <text evidence="4">Involved in the secretory pathway as part of the exocyst complex which tethers secretory vesicles to the sites of exocytosis. Also plays a role in the assembly of the exocyst.</text>
</comment>
<dbReference type="OrthoDB" id="1922221at2759"/>
<comment type="subcellular location">
    <subcellularLocation>
        <location evidence="4">Bud</location>
    </subcellularLocation>
    <subcellularLocation>
        <location evidence="4">Bud neck</location>
    </subcellularLocation>
</comment>
<feature type="domain" description="Exocyst complex subunit Exo70 C-terminal" evidence="5">
    <location>
        <begin position="242"/>
        <end position="588"/>
    </location>
</feature>
<keyword evidence="4" id="KW-0653">Protein transport</keyword>
<comment type="similarity">
    <text evidence="1 4">Belongs to the EXO70 family.</text>
</comment>
<dbReference type="SUPFAM" id="SSF74788">
    <property type="entry name" value="Cullin repeat-like"/>
    <property type="match status" value="1"/>
</dbReference>
<reference evidence="7" key="2">
    <citation type="submission" date="2015-01" db="EMBL/GenBank/DDBJ databases">
        <title>Evolutionary Origins and Diversification of the Mycorrhizal Mutualists.</title>
        <authorList>
            <consortium name="DOE Joint Genome Institute"/>
            <consortium name="Mycorrhizal Genomics Consortium"/>
            <person name="Kohler A."/>
            <person name="Kuo A."/>
            <person name="Nagy L.G."/>
            <person name="Floudas D."/>
            <person name="Copeland A."/>
            <person name="Barry K.W."/>
            <person name="Cichocki N."/>
            <person name="Veneault-Fourrey C."/>
            <person name="LaButti K."/>
            <person name="Lindquist E.A."/>
            <person name="Lipzen A."/>
            <person name="Lundell T."/>
            <person name="Morin E."/>
            <person name="Murat C."/>
            <person name="Riley R."/>
            <person name="Ohm R."/>
            <person name="Sun H."/>
            <person name="Tunlid A."/>
            <person name="Henrissat B."/>
            <person name="Grigoriev I.V."/>
            <person name="Hibbett D.S."/>
            <person name="Martin F."/>
        </authorList>
    </citation>
    <scope>NUCLEOTIDE SEQUENCE [LARGE SCALE GENOMIC DNA]</scope>
    <source>
        <strain evidence="7">MUT 4182</strain>
    </source>
</reference>
<dbReference type="STRING" id="1051891.A0A0C3QJ27"/>
<dbReference type="AlphaFoldDB" id="A0A0C3QJ27"/>
<accession>A0A0C3QJ27</accession>
<evidence type="ECO:0000313" key="7">
    <source>
        <dbReference type="Proteomes" id="UP000054248"/>
    </source>
</evidence>
<evidence type="ECO:0000256" key="2">
    <source>
        <dbReference type="ARBA" id="ARBA00022448"/>
    </source>
</evidence>
<evidence type="ECO:0000313" key="6">
    <source>
        <dbReference type="EMBL" id="KIO32205.1"/>
    </source>
</evidence>
<evidence type="ECO:0000256" key="3">
    <source>
        <dbReference type="ARBA" id="ARBA00022483"/>
    </source>
</evidence>
<dbReference type="GO" id="GO:0005546">
    <property type="term" value="F:phosphatidylinositol-4,5-bisphosphate binding"/>
    <property type="evidence" value="ECO:0007669"/>
    <property type="project" value="InterPro"/>
</dbReference>
<dbReference type="Gene3D" id="1.20.1280.170">
    <property type="entry name" value="Exocyst complex component Exo70"/>
    <property type="match status" value="1"/>
</dbReference>
<sequence>MDDETADIQLLDQYLHKTSQISQRMTTILKKFDDRLKHLEKSILPLHTSTQTLTRISKNIDRTLQSIENVASNQEDTAAEEALILRGPRQNDVITYIDALQRLNATLAFGSQNFSSAQLVDTGAKKLSQLYTKTVAEACAAAPTDPVSYLPSPPNQVPTIPSQTIKSLQPIVTALRSLPLPATHPSHPAATEIFETLKEAQNGYAEMRGAWAKRCLEPGYRAILGRVETESDGGGINAARDIAQWLEALIALSEAEQETLERLALLPTLVDQTTFASLVSPLLAMSTSMWSAVQSSIKKSLLTHVWFAIGLFGALASLQPAWDDVMRLKAGRDENELADWNHALRGVCLRSFPEFLLEIKQAGTSIRRELGTGVADISKQTVSYLNQVPDVQVTVEQLLRMLGDGNWKMGAGGMLTKPNEGETTEHALLEHFVSDVITTLTESLQSMSKTQRMPGLGSIFLLNNISYLRAKLLLEPETPVDEFMSTTAQTHLNSQYRTAKASYFEANFTSLLQPLGDTGKDKGSKTNPKEKLATFYEALEAVAERHRFARVLGDDQNGREGIADDVVRLVVPALQRFVQKYKDKEFSKKFTSQASPSSGEACDLRPRWDLLHSVPMIDNQRKVSARAAGAR</sequence>
<evidence type="ECO:0000256" key="1">
    <source>
        <dbReference type="ARBA" id="ARBA00006756"/>
    </source>
</evidence>
<keyword evidence="3 4" id="KW-0268">Exocytosis</keyword>
<dbReference type="GO" id="GO:0000145">
    <property type="term" value="C:exocyst"/>
    <property type="evidence" value="ECO:0007669"/>
    <property type="project" value="InterPro"/>
</dbReference>
<reference evidence="6 7" key="1">
    <citation type="submission" date="2014-04" db="EMBL/GenBank/DDBJ databases">
        <authorList>
            <consortium name="DOE Joint Genome Institute"/>
            <person name="Kuo A."/>
            <person name="Girlanda M."/>
            <person name="Perotto S."/>
            <person name="Kohler A."/>
            <person name="Nagy L.G."/>
            <person name="Floudas D."/>
            <person name="Copeland A."/>
            <person name="Barry K.W."/>
            <person name="Cichocki N."/>
            <person name="Veneault-Fourrey C."/>
            <person name="LaButti K."/>
            <person name="Lindquist E.A."/>
            <person name="Lipzen A."/>
            <person name="Lundell T."/>
            <person name="Morin E."/>
            <person name="Murat C."/>
            <person name="Sun H."/>
            <person name="Tunlid A."/>
            <person name="Henrissat B."/>
            <person name="Grigoriev I.V."/>
            <person name="Hibbett D.S."/>
            <person name="Martin F."/>
            <person name="Nordberg H.P."/>
            <person name="Cantor M.N."/>
            <person name="Hua S.X."/>
        </authorList>
    </citation>
    <scope>NUCLEOTIDE SEQUENCE [LARGE SCALE GENOMIC DNA]</scope>
    <source>
        <strain evidence="6 7">MUT 4182</strain>
    </source>
</reference>
<dbReference type="GO" id="GO:0006887">
    <property type="term" value="P:exocytosis"/>
    <property type="evidence" value="ECO:0007669"/>
    <property type="project" value="UniProtKB-KW"/>
</dbReference>
<dbReference type="EMBL" id="KN822956">
    <property type="protein sequence ID" value="KIO32205.1"/>
    <property type="molecule type" value="Genomic_DNA"/>
</dbReference>
<proteinExistence type="inferred from homology"/>
<dbReference type="Pfam" id="PF20669">
    <property type="entry name" value="Exo70_N"/>
    <property type="match status" value="1"/>
</dbReference>
<organism evidence="6 7">
    <name type="scientific">Tulasnella calospora MUT 4182</name>
    <dbReference type="NCBI Taxonomy" id="1051891"/>
    <lineage>
        <taxon>Eukaryota</taxon>
        <taxon>Fungi</taxon>
        <taxon>Dikarya</taxon>
        <taxon>Basidiomycota</taxon>
        <taxon>Agaricomycotina</taxon>
        <taxon>Agaricomycetes</taxon>
        <taxon>Cantharellales</taxon>
        <taxon>Tulasnellaceae</taxon>
        <taxon>Tulasnella</taxon>
    </lineage>
</organism>
<dbReference type="PANTHER" id="PTHR12542:SF41">
    <property type="entry name" value="EXOCYST COMPLEX COMPONENT 7"/>
    <property type="match status" value="1"/>
</dbReference>
<dbReference type="Pfam" id="PF03081">
    <property type="entry name" value="Exo70_C"/>
    <property type="match status" value="1"/>
</dbReference>
<keyword evidence="7" id="KW-1185">Reference proteome</keyword>
<protein>
    <recommendedName>
        <fullName evidence="4">Exocyst complex protein EXO70</fullName>
    </recommendedName>
</protein>
<dbReference type="Proteomes" id="UP000054248">
    <property type="component" value="Unassembled WGS sequence"/>
</dbReference>
<dbReference type="GO" id="GO:0005935">
    <property type="term" value="C:cellular bud neck"/>
    <property type="evidence" value="ECO:0007669"/>
    <property type="project" value="UniProtKB-SubCell"/>
</dbReference>
<dbReference type="PANTHER" id="PTHR12542">
    <property type="entry name" value="EXOCYST COMPLEX PROTEIN EXO70"/>
    <property type="match status" value="1"/>
</dbReference>
<evidence type="ECO:0000256" key="4">
    <source>
        <dbReference type="RuleBase" id="RU365026"/>
    </source>
</evidence>
<dbReference type="InterPro" id="IPR016159">
    <property type="entry name" value="Cullin_repeat-like_dom_sf"/>
</dbReference>
<dbReference type="GO" id="GO:0015031">
    <property type="term" value="P:protein transport"/>
    <property type="evidence" value="ECO:0007669"/>
    <property type="project" value="UniProtKB-KW"/>
</dbReference>
<dbReference type="HOGENOM" id="CLU_010236_4_3_1"/>
<evidence type="ECO:0000259" key="5">
    <source>
        <dbReference type="Pfam" id="PF03081"/>
    </source>
</evidence>
<keyword evidence="2 4" id="KW-0813">Transport</keyword>
<dbReference type="InterPro" id="IPR004140">
    <property type="entry name" value="Exo70"/>
</dbReference>
<gene>
    <name evidence="6" type="ORF">M407DRAFT_13962</name>
</gene>
<name>A0A0C3QJ27_9AGAM</name>
<dbReference type="InterPro" id="IPR046364">
    <property type="entry name" value="Exo70_C"/>
</dbReference>